<dbReference type="RefSeq" id="WP_165991805.1">
    <property type="nucleotide sequence ID" value="NZ_JAMYZY010000014.1"/>
</dbReference>
<dbReference type="PANTHER" id="PTHR32182:SF0">
    <property type="entry name" value="DNA REPLICATION AND REPAIR PROTEIN RECF"/>
    <property type="match status" value="1"/>
</dbReference>
<accession>A0ABT1F0M6</accession>
<proteinExistence type="predicted"/>
<dbReference type="InterPro" id="IPR027417">
    <property type="entry name" value="P-loop_NTPase"/>
</dbReference>
<reference evidence="2 3" key="1">
    <citation type="submission" date="2022-06" db="EMBL/GenBank/DDBJ databases">
        <title>Acetobacer genomes from food samples.</title>
        <authorList>
            <person name="Sombolestani A."/>
        </authorList>
    </citation>
    <scope>NUCLEOTIDE SEQUENCE [LARGE SCALE GENOMIC DNA]</scope>
    <source>
        <strain evidence="2 3">R-83285</strain>
    </source>
</reference>
<dbReference type="EMBL" id="JAMYZZ010000015">
    <property type="protein sequence ID" value="MCP1258762.1"/>
    <property type="molecule type" value="Genomic_DNA"/>
</dbReference>
<dbReference type="PANTHER" id="PTHR32182">
    <property type="entry name" value="DNA REPLICATION AND REPAIR PROTEIN RECF"/>
    <property type="match status" value="1"/>
</dbReference>
<evidence type="ECO:0000259" key="1">
    <source>
        <dbReference type="Pfam" id="PF02463"/>
    </source>
</evidence>
<keyword evidence="3" id="KW-1185">Reference proteome</keyword>
<name>A0ABT1F0M6_9PROT</name>
<sequence>MADPTLFHSLTLEGFRAYLQPKTFDFSKKPSLAIFAPNGLGKSSVIDALEFLFSEHGTLDRLGQRALNNQAGPSALVHNGAQAAGIAPVVKFTTITGKATTAGSRTALGNPRPIHAAATAMKAGFVVAPIIRGYTLRTFVEEQKAETRYSDVVSWLQLSPLVEVQKNLRLLRREVKAAAESTTEQVRLAGQLRTETAQAVQAWDDAAVLDFVNTNVIAPLDPALTMAALDAADAGYVDIGKRVAVEEKSVGLAGLRQVRNSVIALWQKIVPEDGGDPEYSGAIAAFDEALAVLADAMVTEADERDKAADTVFRSVWKEAEKLFADDAAAPDKCPVCATAIGDTAAGSVPAIRDLLKTHLDDLQSYNDAKTALDDADKATIKAHNQLIARLPAMIDHLSEDDPDDFRAALIEYQAGVAAWPAAAAAPASAAITAELEARLAGLDQDIADIEDKQGEHTWVKAKASIDRLVKLQTDVAAATRTTEELTALHESLGTQATLVSGKIREKIQSLLDTLQAPMNDIYKEIQGDKARPIRLELPREDDTNQQRMQLVIDFADNRQGVAPGGYLSDSQIHSVALALRLAAIKKFNRAAPVIALDDVVTSYDADHRRAIGALLAKMFTDCQIILVTHDERFFNHLKDQLAAKDWQFTRIIGLDPAYGPRFADHKVTDEMIADRWDKGESAANEMRQAEEEWLLGIARGFGVNVRIRQLEKAYSYERSELASAIGGFLSDIKLTPADVPGVNNRFITSLVKGDIENFGSHFQDAPYGDGSIGDEKTRWGEFKAFCGQFECVCGRTKYQRPFGLSKPVCAHNKCETQFEFKPLVV</sequence>
<dbReference type="SUPFAM" id="SSF52540">
    <property type="entry name" value="P-loop containing nucleoside triphosphate hydrolases"/>
    <property type="match status" value="1"/>
</dbReference>
<organism evidence="2 3">
    <name type="scientific">Acetobacter lambici</name>
    <dbReference type="NCBI Taxonomy" id="1332824"/>
    <lineage>
        <taxon>Bacteria</taxon>
        <taxon>Pseudomonadati</taxon>
        <taxon>Pseudomonadota</taxon>
        <taxon>Alphaproteobacteria</taxon>
        <taxon>Acetobacterales</taxon>
        <taxon>Acetobacteraceae</taxon>
        <taxon>Acetobacter</taxon>
    </lineage>
</organism>
<gene>
    <name evidence="2" type="ORF">NKW50_09195</name>
</gene>
<dbReference type="Pfam" id="PF02463">
    <property type="entry name" value="SMC_N"/>
    <property type="match status" value="1"/>
</dbReference>
<evidence type="ECO:0000313" key="3">
    <source>
        <dbReference type="Proteomes" id="UP001523528"/>
    </source>
</evidence>
<comment type="caution">
    <text evidence="2">The sequence shown here is derived from an EMBL/GenBank/DDBJ whole genome shotgun (WGS) entry which is preliminary data.</text>
</comment>
<dbReference type="Gene3D" id="3.40.50.300">
    <property type="entry name" value="P-loop containing nucleotide triphosphate hydrolases"/>
    <property type="match status" value="2"/>
</dbReference>
<dbReference type="Proteomes" id="UP001523528">
    <property type="component" value="Unassembled WGS sequence"/>
</dbReference>
<evidence type="ECO:0000313" key="2">
    <source>
        <dbReference type="EMBL" id="MCP1258762.1"/>
    </source>
</evidence>
<protein>
    <submittedName>
        <fullName evidence="2">AAA family ATPase</fullName>
    </submittedName>
</protein>
<dbReference type="InterPro" id="IPR003395">
    <property type="entry name" value="RecF/RecN/SMC_N"/>
</dbReference>
<feature type="domain" description="RecF/RecN/SMC N-terminal" evidence="1">
    <location>
        <begin position="8"/>
        <end position="639"/>
    </location>
</feature>